<evidence type="ECO:0000256" key="2">
    <source>
        <dbReference type="ARBA" id="ARBA00022525"/>
    </source>
</evidence>
<keyword evidence="2" id="KW-0964">Secreted</keyword>
<dbReference type="InterPro" id="IPR014760">
    <property type="entry name" value="Serum_albumin_N"/>
</dbReference>
<dbReference type="InterPro" id="IPR000264">
    <property type="entry name" value="ALB/AFP/VDB"/>
</dbReference>
<dbReference type="PROSITE" id="PS51438">
    <property type="entry name" value="ALBUMIN_2"/>
    <property type="match status" value="3"/>
</dbReference>
<dbReference type="AlphaFoldDB" id="A0A8C4SRV7"/>
<dbReference type="Gene3D" id="1.10.246.10">
    <property type="match status" value="7"/>
</dbReference>
<dbReference type="Proteomes" id="UP000694620">
    <property type="component" value="Chromosome 5"/>
</dbReference>
<reference evidence="7" key="3">
    <citation type="submission" date="2025-09" db="UniProtKB">
        <authorList>
            <consortium name="Ensembl"/>
        </authorList>
    </citation>
    <scope>IDENTIFICATION</scope>
</reference>
<accession>A0A8C4SRV7</accession>
<sequence>MKWATLISFVILISAHFGKSDTNRLCEHFTEVKEEGFKAFVLVALSQNLHESGYEELVLLTREITTAAGACCGENPSADCSKNEAELFQSAICASNEIVNKNNLEDCCAKTGDERHQCFMERKKSIPRHKEVKKTYSAKEKCEAFKDNRLAYTGAFIYRFSRMHIMMQPRIIIDFAKRIGDLAEECCAQEENLDTCFYEKGRPVRNYLAGVTAQSHSLCAISKKYGERVIKAKKVAQYSQKLPQATPEEIGDITQKITSSVFTCCSGDSVKCMKERKQIIEDVCARDDIVSRTKHLAECCKLSIVEKGHCIEHMEPDEKPADLSEKVESYIKDADVCDKFAAGKDLFIGGFLYEYARRHPELSNQMLLRIAKGYEDELTKCCVTENPPECYGKADEKLHAAVQDNLSHFQKICALVSTQGKAAYEKLMVIRYTSIMPTASFEGIRTITYRMGGIMQECCAKDQSKLMPCAEEKLSDLLDETCAENDPATINKNVEACCNDFYSHRRLCFLDMKPDTESAPPEFSADAFPITEALCTMSDADSLTASINMVIRYTSIMPTASFEGIRTITYRMGGIMQECCAKDQSKLMSCAEEKLSDLLDETCAENDPATINKNVEACCNDFYSHRRLCILNMKPDTESAPPEFSAESFPITEALCTMSDKDSLTASVKLLYEVVRLKPTVTMEQIKTLTDGFNALKAKCCADENKQQCFETERAAFINTSKGLLTA</sequence>
<name>A0A8C4SRV7_ERPCA</name>
<evidence type="ECO:0000259" key="6">
    <source>
        <dbReference type="PROSITE" id="PS51438"/>
    </source>
</evidence>
<reference evidence="7" key="1">
    <citation type="submission" date="2021-06" db="EMBL/GenBank/DDBJ databases">
        <authorList>
            <consortium name="Wellcome Sanger Institute Data Sharing"/>
        </authorList>
    </citation>
    <scope>NUCLEOTIDE SEQUENCE [LARGE SCALE GENOMIC DNA]</scope>
</reference>
<proteinExistence type="predicted"/>
<evidence type="ECO:0000256" key="5">
    <source>
        <dbReference type="SAM" id="SignalP"/>
    </source>
</evidence>
<dbReference type="Pfam" id="PF00273">
    <property type="entry name" value="Serum_albumin"/>
    <property type="match status" value="4"/>
</dbReference>
<dbReference type="InterPro" id="IPR020858">
    <property type="entry name" value="Serum_albumin-like"/>
</dbReference>
<dbReference type="FunFam" id="1.10.246.10:FF:000002">
    <property type="entry name" value="Serum albumin"/>
    <property type="match status" value="1"/>
</dbReference>
<dbReference type="PROSITE" id="PS00212">
    <property type="entry name" value="ALBUMIN_1"/>
    <property type="match status" value="2"/>
</dbReference>
<dbReference type="GO" id="GO:0072562">
    <property type="term" value="C:blood microparticle"/>
    <property type="evidence" value="ECO:0007669"/>
    <property type="project" value="TreeGrafter"/>
</dbReference>
<evidence type="ECO:0000313" key="7">
    <source>
        <dbReference type="Ensembl" id="ENSECRP00000018789.1"/>
    </source>
</evidence>
<feature type="domain" description="Albumin" evidence="6">
    <location>
        <begin position="206"/>
        <end position="400"/>
    </location>
</feature>
<keyword evidence="8" id="KW-1185">Reference proteome</keyword>
<keyword evidence="3" id="KW-0677">Repeat</keyword>
<dbReference type="PANTHER" id="PTHR11385:SF14">
    <property type="entry name" value="AFAMIN"/>
    <property type="match status" value="1"/>
</dbReference>
<dbReference type="PRINTS" id="PR00802">
    <property type="entry name" value="SERUMALBUMIN"/>
</dbReference>
<reference evidence="7" key="2">
    <citation type="submission" date="2025-08" db="UniProtKB">
        <authorList>
            <consortium name="Ensembl"/>
        </authorList>
    </citation>
    <scope>IDENTIFICATION</scope>
</reference>
<dbReference type="GO" id="GO:0036094">
    <property type="term" value="F:small molecule binding"/>
    <property type="evidence" value="ECO:0007669"/>
    <property type="project" value="TreeGrafter"/>
</dbReference>
<dbReference type="InterPro" id="IPR020857">
    <property type="entry name" value="Serum_albumin_CS"/>
</dbReference>
<protein>
    <submittedName>
        <fullName evidence="7">Serum albumin 1-like</fullName>
    </submittedName>
</protein>
<feature type="domain" description="Albumin" evidence="6">
    <location>
        <begin position="14"/>
        <end position="205"/>
    </location>
</feature>
<dbReference type="SMART" id="SM00103">
    <property type="entry name" value="ALBUMIN"/>
    <property type="match status" value="4"/>
</dbReference>
<dbReference type="GeneTree" id="ENSGT00390000000113"/>
<evidence type="ECO:0000256" key="3">
    <source>
        <dbReference type="ARBA" id="ARBA00022737"/>
    </source>
</evidence>
<feature type="chain" id="PRO_5034294910" evidence="5">
    <location>
        <begin position="21"/>
        <end position="727"/>
    </location>
</feature>
<dbReference type="Ensembl" id="ENSECRT00000019171.1">
    <property type="protein sequence ID" value="ENSECRP00000018789.1"/>
    <property type="gene ID" value="ENSECRG00000012458.1"/>
</dbReference>
<evidence type="ECO:0000313" key="8">
    <source>
        <dbReference type="Proteomes" id="UP000694620"/>
    </source>
</evidence>
<keyword evidence="4" id="KW-1015">Disulfide bond</keyword>
<comment type="subcellular location">
    <subcellularLocation>
        <location evidence="1">Secreted</location>
    </subcellularLocation>
</comment>
<evidence type="ECO:0000256" key="4">
    <source>
        <dbReference type="ARBA" id="ARBA00023157"/>
    </source>
</evidence>
<gene>
    <name evidence="7" type="primary">LOC114652093</name>
</gene>
<dbReference type="GO" id="GO:0005737">
    <property type="term" value="C:cytoplasm"/>
    <property type="evidence" value="ECO:0007669"/>
    <property type="project" value="TreeGrafter"/>
</dbReference>
<feature type="domain" description="Albumin" evidence="6">
    <location>
        <begin position="401"/>
        <end position="719"/>
    </location>
</feature>
<dbReference type="CDD" id="cd00015">
    <property type="entry name" value="ALBUMIN"/>
    <property type="match status" value="1"/>
</dbReference>
<keyword evidence="5" id="KW-0732">Signal</keyword>
<organism evidence="7 8">
    <name type="scientific">Erpetoichthys calabaricus</name>
    <name type="common">Rope fish</name>
    <name type="synonym">Calamoichthys calabaricus</name>
    <dbReference type="NCBI Taxonomy" id="27687"/>
    <lineage>
        <taxon>Eukaryota</taxon>
        <taxon>Metazoa</taxon>
        <taxon>Chordata</taxon>
        <taxon>Craniata</taxon>
        <taxon>Vertebrata</taxon>
        <taxon>Euteleostomi</taxon>
        <taxon>Actinopterygii</taxon>
        <taxon>Polypteriformes</taxon>
        <taxon>Polypteridae</taxon>
        <taxon>Erpetoichthys</taxon>
    </lineage>
</organism>
<evidence type="ECO:0000256" key="1">
    <source>
        <dbReference type="ARBA" id="ARBA00004613"/>
    </source>
</evidence>
<feature type="signal peptide" evidence="5">
    <location>
        <begin position="1"/>
        <end position="20"/>
    </location>
</feature>
<dbReference type="SUPFAM" id="SSF48552">
    <property type="entry name" value="Serum albumin-like"/>
    <property type="match status" value="4"/>
</dbReference>
<dbReference type="PANTHER" id="PTHR11385">
    <property type="entry name" value="SERUM ALBUMIN-RELATED"/>
    <property type="match status" value="1"/>
</dbReference>